<reference evidence="2" key="1">
    <citation type="journal article" date="2006" name="Science">
        <title>Ancient noncoding elements conserved in the human genome.</title>
        <authorList>
            <person name="Venkatesh B."/>
            <person name="Kirkness E.F."/>
            <person name="Loh Y.H."/>
            <person name="Halpern A.L."/>
            <person name="Lee A.P."/>
            <person name="Johnson J."/>
            <person name="Dandona N."/>
            <person name="Viswanathan L.D."/>
            <person name="Tay A."/>
            <person name="Venter J.C."/>
            <person name="Strausberg R.L."/>
            <person name="Brenner S."/>
        </authorList>
    </citation>
    <scope>NUCLEOTIDE SEQUENCE [LARGE SCALE GENOMIC DNA]</scope>
</reference>
<protein>
    <submittedName>
        <fullName evidence="1">Integrin alpha-7-like</fullName>
    </submittedName>
</protein>
<dbReference type="GO" id="GO:0007229">
    <property type="term" value="P:integrin-mediated signaling pathway"/>
    <property type="evidence" value="ECO:0007669"/>
    <property type="project" value="TreeGrafter"/>
</dbReference>
<dbReference type="Ensembl" id="ENSCMIT00000011661.1">
    <property type="protein sequence ID" value="ENSCMIP00000011380.1"/>
    <property type="gene ID" value="ENSCMIG00000005921.1"/>
</dbReference>
<keyword evidence="2" id="KW-1185">Reference proteome</keyword>
<reference evidence="2" key="3">
    <citation type="journal article" date="2014" name="Nature">
        <title>Elephant shark genome provides unique insights into gnathostome evolution.</title>
        <authorList>
            <consortium name="International Elephant Shark Genome Sequencing Consortium"/>
            <person name="Venkatesh B."/>
            <person name="Lee A.P."/>
            <person name="Ravi V."/>
            <person name="Maurya A.K."/>
            <person name="Lian M.M."/>
            <person name="Swann J.B."/>
            <person name="Ohta Y."/>
            <person name="Flajnik M.F."/>
            <person name="Sutoh Y."/>
            <person name="Kasahara M."/>
            <person name="Hoon S."/>
            <person name="Gangu V."/>
            <person name="Roy S.W."/>
            <person name="Irimia M."/>
            <person name="Korzh V."/>
            <person name="Kondrychyn I."/>
            <person name="Lim Z.W."/>
            <person name="Tay B.H."/>
            <person name="Tohari S."/>
            <person name="Kong K.W."/>
            <person name="Ho S."/>
            <person name="Lorente-Galdos B."/>
            <person name="Quilez J."/>
            <person name="Marques-Bonet T."/>
            <person name="Raney B.J."/>
            <person name="Ingham P.W."/>
            <person name="Tay A."/>
            <person name="Hillier L.W."/>
            <person name="Minx P."/>
            <person name="Boehm T."/>
            <person name="Wilson R.K."/>
            <person name="Brenner S."/>
            <person name="Warren W.C."/>
        </authorList>
    </citation>
    <scope>NUCLEOTIDE SEQUENCE [LARGE SCALE GENOMIC DNA]</scope>
</reference>
<dbReference type="GeneTree" id="ENSGT00940000155353"/>
<reference evidence="1" key="5">
    <citation type="submission" date="2025-09" db="UniProtKB">
        <authorList>
            <consortium name="Ensembl"/>
        </authorList>
    </citation>
    <scope>IDENTIFICATION</scope>
</reference>
<dbReference type="Gene3D" id="2.130.10.130">
    <property type="entry name" value="Integrin alpha, N-terminal"/>
    <property type="match status" value="1"/>
</dbReference>
<dbReference type="InParanoid" id="A0A4W3H7Q1"/>
<proteinExistence type="predicted"/>
<accession>A0A4W3H7Q1</accession>
<organism evidence="1 2">
    <name type="scientific">Callorhinchus milii</name>
    <name type="common">Ghost shark</name>
    <dbReference type="NCBI Taxonomy" id="7868"/>
    <lineage>
        <taxon>Eukaryota</taxon>
        <taxon>Metazoa</taxon>
        <taxon>Chordata</taxon>
        <taxon>Craniata</taxon>
        <taxon>Vertebrata</taxon>
        <taxon>Chondrichthyes</taxon>
        <taxon>Holocephali</taxon>
        <taxon>Chimaeriformes</taxon>
        <taxon>Callorhinchidae</taxon>
        <taxon>Callorhinchus</taxon>
    </lineage>
</organism>
<dbReference type="GO" id="GO:0050900">
    <property type="term" value="P:leukocyte migration"/>
    <property type="evidence" value="ECO:0007669"/>
    <property type="project" value="TreeGrafter"/>
</dbReference>
<evidence type="ECO:0000313" key="2">
    <source>
        <dbReference type="Proteomes" id="UP000314986"/>
    </source>
</evidence>
<evidence type="ECO:0000313" key="1">
    <source>
        <dbReference type="Ensembl" id="ENSCMIP00000011380.1"/>
    </source>
</evidence>
<dbReference type="PANTHER" id="PTHR23220">
    <property type="entry name" value="INTEGRIN ALPHA"/>
    <property type="match status" value="1"/>
</dbReference>
<dbReference type="GO" id="GO:0007160">
    <property type="term" value="P:cell-matrix adhesion"/>
    <property type="evidence" value="ECO:0007669"/>
    <property type="project" value="TreeGrafter"/>
</dbReference>
<dbReference type="GO" id="GO:0098609">
    <property type="term" value="P:cell-cell adhesion"/>
    <property type="evidence" value="ECO:0007669"/>
    <property type="project" value="TreeGrafter"/>
</dbReference>
<dbReference type="GO" id="GO:0005178">
    <property type="term" value="F:integrin binding"/>
    <property type="evidence" value="ECO:0007669"/>
    <property type="project" value="TreeGrafter"/>
</dbReference>
<dbReference type="GO" id="GO:0008305">
    <property type="term" value="C:integrin complex"/>
    <property type="evidence" value="ECO:0007669"/>
    <property type="project" value="TreeGrafter"/>
</dbReference>
<dbReference type="PANTHER" id="PTHR23220:SF90">
    <property type="entry name" value="INTEGRIN ALPHA-7"/>
    <property type="match status" value="1"/>
</dbReference>
<reference evidence="1" key="4">
    <citation type="submission" date="2025-08" db="UniProtKB">
        <authorList>
            <consortium name="Ensembl"/>
        </authorList>
    </citation>
    <scope>IDENTIFICATION</scope>
</reference>
<dbReference type="SUPFAM" id="SSF69318">
    <property type="entry name" value="Integrin alpha N-terminal domain"/>
    <property type="match status" value="1"/>
</dbReference>
<dbReference type="AlphaFoldDB" id="A0A4W3H7Q1"/>
<dbReference type="Proteomes" id="UP000314986">
    <property type="component" value="Unassembled WGS sequence"/>
</dbReference>
<reference evidence="2" key="2">
    <citation type="journal article" date="2007" name="PLoS Biol.">
        <title>Survey sequencing and comparative analysis of the elephant shark (Callorhinchus milii) genome.</title>
        <authorList>
            <person name="Venkatesh B."/>
            <person name="Kirkness E.F."/>
            <person name="Loh Y.H."/>
            <person name="Halpern A.L."/>
            <person name="Lee A.P."/>
            <person name="Johnson J."/>
            <person name="Dandona N."/>
            <person name="Viswanathan L.D."/>
            <person name="Tay A."/>
            <person name="Venter J.C."/>
            <person name="Strausberg R.L."/>
            <person name="Brenner S."/>
        </authorList>
    </citation>
    <scope>NUCLEOTIDE SEQUENCE [LARGE SCALE GENOMIC DNA]</scope>
</reference>
<sequence>MKCEGSAFISASLSELCLKDHLAASVTDVLVGAPLAKGLTHQLANRTGGLFNCPIITEDDKCDQVDIDNEVDLTKESKENQWLGVTVKSQGVGGKVVTCAHRYESRQRVHQQAETRDMIGRCYVLSQDLTIKEELDGGDWKFCEGRTQGHERFGYCQQGISAGFTSDNHYILFGAPGTYNWKGNIRTEQLSYSSVHLGIYDDGPYETGDERRQEAELVPVPAHSYLGRNP</sequence>
<dbReference type="OMA" id="IDYTEPL"/>
<dbReference type="GO" id="GO:0009897">
    <property type="term" value="C:external side of plasma membrane"/>
    <property type="evidence" value="ECO:0007669"/>
    <property type="project" value="TreeGrafter"/>
</dbReference>
<name>A0A4W3H7Q1_CALMI</name>
<dbReference type="InterPro" id="IPR028994">
    <property type="entry name" value="Integrin_alpha_N"/>
</dbReference>
<dbReference type="GO" id="GO:0033627">
    <property type="term" value="P:cell adhesion mediated by integrin"/>
    <property type="evidence" value="ECO:0007669"/>
    <property type="project" value="TreeGrafter"/>
</dbReference>
<dbReference type="STRING" id="7868.ENSCMIP00000011380"/>